<evidence type="ECO:0000256" key="1">
    <source>
        <dbReference type="ARBA" id="ARBA00023015"/>
    </source>
</evidence>
<dbReference type="Pfam" id="PF00440">
    <property type="entry name" value="TetR_N"/>
    <property type="match status" value="1"/>
</dbReference>
<evidence type="ECO:0000313" key="7">
    <source>
        <dbReference type="Proteomes" id="UP000095468"/>
    </source>
</evidence>
<protein>
    <submittedName>
        <fullName evidence="6">Solvent efflux pump srpABC operon corepressor</fullName>
    </submittedName>
</protein>
<accession>A0A174E2I6</accession>
<name>A0A174E2I6_9ACTN</name>
<keyword evidence="1" id="KW-0805">Transcription regulation</keyword>
<dbReference type="AlphaFoldDB" id="A0A174E2I6"/>
<evidence type="ECO:0000256" key="3">
    <source>
        <dbReference type="ARBA" id="ARBA00023163"/>
    </source>
</evidence>
<dbReference type="PANTHER" id="PTHR47506">
    <property type="entry name" value="TRANSCRIPTIONAL REGULATORY PROTEIN"/>
    <property type="match status" value="1"/>
</dbReference>
<dbReference type="GO" id="GO:0003677">
    <property type="term" value="F:DNA binding"/>
    <property type="evidence" value="ECO:0007669"/>
    <property type="project" value="UniProtKB-UniRule"/>
</dbReference>
<proteinExistence type="predicted"/>
<dbReference type="EMBL" id="CYYP01000011">
    <property type="protein sequence ID" value="CUO30270.1"/>
    <property type="molecule type" value="Genomic_DNA"/>
</dbReference>
<sequence length="220" mass="24304">MGRNKYPEETVAKILDAALELFCVQGYEGTSIQDIVDRLDGMTKGAVYHHFKSKEEIFNAAFDRAMAPIVEHRRSTLGIGNMTGAQKLKRLYAPESVVPQIELWARMHPAADPVKSSRLLAMQYQGSFDESADGCLLPVIEEGIADGSIACKCPREAAEAVSLLANLWLLPLFRPLETKDRMLARAQCLAQMAAAVGLDLGNEVLQTTAQIWDVWNRAGW</sequence>
<dbReference type="SUPFAM" id="SSF46689">
    <property type="entry name" value="Homeodomain-like"/>
    <property type="match status" value="1"/>
</dbReference>
<organism evidence="6 7">
    <name type="scientific">Collinsella aerofaciens</name>
    <dbReference type="NCBI Taxonomy" id="74426"/>
    <lineage>
        <taxon>Bacteria</taxon>
        <taxon>Bacillati</taxon>
        <taxon>Actinomycetota</taxon>
        <taxon>Coriobacteriia</taxon>
        <taxon>Coriobacteriales</taxon>
        <taxon>Coriobacteriaceae</taxon>
        <taxon>Collinsella</taxon>
    </lineage>
</organism>
<feature type="domain" description="HTH tetR-type" evidence="5">
    <location>
        <begin position="8"/>
        <end position="69"/>
    </location>
</feature>
<keyword evidence="3" id="KW-0804">Transcription</keyword>
<dbReference type="RefSeq" id="WP_055286812.1">
    <property type="nucleotide sequence ID" value="NZ_CYYP01000011.1"/>
</dbReference>
<dbReference type="Proteomes" id="UP000095468">
    <property type="component" value="Unassembled WGS sequence"/>
</dbReference>
<dbReference type="PANTHER" id="PTHR47506:SF6">
    <property type="entry name" value="HTH-TYPE TRANSCRIPTIONAL REPRESSOR NEMR"/>
    <property type="match status" value="1"/>
</dbReference>
<dbReference type="InterPro" id="IPR009057">
    <property type="entry name" value="Homeodomain-like_sf"/>
</dbReference>
<evidence type="ECO:0000259" key="5">
    <source>
        <dbReference type="PROSITE" id="PS50977"/>
    </source>
</evidence>
<evidence type="ECO:0000313" key="6">
    <source>
        <dbReference type="EMBL" id="CUO30270.1"/>
    </source>
</evidence>
<dbReference type="PROSITE" id="PS50977">
    <property type="entry name" value="HTH_TETR_2"/>
    <property type="match status" value="1"/>
</dbReference>
<evidence type="ECO:0000256" key="2">
    <source>
        <dbReference type="ARBA" id="ARBA00023125"/>
    </source>
</evidence>
<keyword evidence="2 4" id="KW-0238">DNA-binding</keyword>
<evidence type="ECO:0000256" key="4">
    <source>
        <dbReference type="PROSITE-ProRule" id="PRU00335"/>
    </source>
</evidence>
<dbReference type="Gene3D" id="1.10.357.10">
    <property type="entry name" value="Tetracycline Repressor, domain 2"/>
    <property type="match status" value="1"/>
</dbReference>
<feature type="DNA-binding region" description="H-T-H motif" evidence="4">
    <location>
        <begin position="32"/>
        <end position="51"/>
    </location>
</feature>
<dbReference type="InterPro" id="IPR001647">
    <property type="entry name" value="HTH_TetR"/>
</dbReference>
<reference evidence="6 7" key="1">
    <citation type="submission" date="2015-09" db="EMBL/GenBank/DDBJ databases">
        <authorList>
            <consortium name="Pathogen Informatics"/>
        </authorList>
    </citation>
    <scope>NUCLEOTIDE SEQUENCE [LARGE SCALE GENOMIC DNA]</scope>
    <source>
        <strain evidence="6 7">2789STDY5608823</strain>
    </source>
</reference>
<gene>
    <name evidence="6" type="primary">srpR</name>
    <name evidence="6" type="ORF">ERS852381_01353</name>
</gene>